<evidence type="ECO:0000259" key="3">
    <source>
        <dbReference type="PROSITE" id="PS51208"/>
    </source>
</evidence>
<feature type="region of interest" description="Disordered" evidence="1">
    <location>
        <begin position="146"/>
        <end position="186"/>
    </location>
</feature>
<dbReference type="SMART" id="SM00869">
    <property type="entry name" value="Autotransporter"/>
    <property type="match status" value="1"/>
</dbReference>
<feature type="region of interest" description="Disordered" evidence="1">
    <location>
        <begin position="306"/>
        <end position="343"/>
    </location>
</feature>
<dbReference type="PROSITE" id="PS51208">
    <property type="entry name" value="AUTOTRANSPORTER"/>
    <property type="match status" value="1"/>
</dbReference>
<organism evidence="4 5">
    <name type="scientific">Campylobacter gastrosuis</name>
    <dbReference type="NCBI Taxonomy" id="2974576"/>
    <lineage>
        <taxon>Bacteria</taxon>
        <taxon>Pseudomonadati</taxon>
        <taxon>Campylobacterota</taxon>
        <taxon>Epsilonproteobacteria</taxon>
        <taxon>Campylobacterales</taxon>
        <taxon>Campylobacteraceae</taxon>
        <taxon>Campylobacter</taxon>
    </lineage>
</organism>
<sequence>MKISKLVCVAIFGATLSIQGVFASDLEQKLQELTQKEQSAANYLKSVTDDFNKNLTIYNNALKEKDNLQDKANKLKNELNILKQELDTTIKTNFELTNQAEKEKVILQNKKNILDELPTKISSLKDLIKQAETEIQSIEDKLNKKHEELEKTTDESKKNSLKNDIETEKEKLNSKTDKVSNDKKELDRIQKEKNDLEQEIPNLEADIKDIENKAISLIPRAQNKQDQVDETREKLEKALDDISFFSATTETDAKQALDKSKAKKQEAQAELDKLKSEIEKLRSADNLNKNIKDKQNAKNALEKAKENLTKATDENEKQKAQDEMNKAENELKKAQENQEKATKNRTEQLIKNGVISSGLEAQILTSLFGTNKDEIANELTADDNTIKTTIKNATTSIKNTQQTLNQGITTELIKLNTDMATSTRLAKLSNPFNNDLALAYALNNIKGEFFADSADTLNNLVREYTNRFKYDNNLWANVMGGKGDNKNGTDSKLYGFSTGYDKAFDNTIIGGFATIANSQLEADFVKNKAKNYQFGFYLRSFLDSNEIDTKISYGFAKNKFERVQKEANHNAKYNSNFFNASISYGYVFNVSSGTFLKPFIGFEYDKITNKAFNESGTYAINYEKTSASALSAKLGVELRNYISEGSYFYLTPNLKQEISKKVDDLKGAYVGSAYDFTVLADDKKKTFVGGELGADFTITKNLSLNANLGIKARSDEKYYNASLGLKYKF</sequence>
<dbReference type="Gene3D" id="1.10.287.1490">
    <property type="match status" value="1"/>
</dbReference>
<keyword evidence="2" id="KW-0732">Signal</keyword>
<proteinExistence type="predicted"/>
<dbReference type="Pfam" id="PF03797">
    <property type="entry name" value="Autotransporter"/>
    <property type="match status" value="1"/>
</dbReference>
<feature type="signal peptide" evidence="2">
    <location>
        <begin position="1"/>
        <end position="23"/>
    </location>
</feature>
<dbReference type="PANTHER" id="PTHR45615">
    <property type="entry name" value="MYOSIN HEAVY CHAIN, NON-MUSCLE"/>
    <property type="match status" value="1"/>
</dbReference>
<feature type="domain" description="Autotransporter" evidence="3">
    <location>
        <begin position="467"/>
        <end position="729"/>
    </location>
</feature>
<dbReference type="SUPFAM" id="SSF103515">
    <property type="entry name" value="Autotransporter"/>
    <property type="match status" value="1"/>
</dbReference>
<gene>
    <name evidence="4" type="ORF">NYG85_05945</name>
</gene>
<reference evidence="4" key="2">
    <citation type="journal article" date="2023" name="Microorganisms">
        <title>Isolation and Genomic Characteristics of Cat-Borne Campylobacter felis sp. nov. and Sheep-Borne Campylobacter ovis sp. nov.</title>
        <authorList>
            <person name="Wang H."/>
            <person name="Li Y."/>
            <person name="Gu Y."/>
            <person name="Zhou G."/>
            <person name="Chen X."/>
            <person name="Zhang X."/>
            <person name="Shao Z."/>
            <person name="Zhang J."/>
            <person name="Zhang M."/>
        </authorList>
    </citation>
    <scope>NUCLEOTIDE SEQUENCE</scope>
    <source>
        <strain evidence="4">PS10</strain>
    </source>
</reference>
<evidence type="ECO:0000256" key="1">
    <source>
        <dbReference type="SAM" id="MobiDB-lite"/>
    </source>
</evidence>
<name>A0ABT7HQ06_9BACT</name>
<dbReference type="RefSeq" id="WP_284937572.1">
    <property type="nucleotide sequence ID" value="NZ_JANURM010000005.1"/>
</dbReference>
<evidence type="ECO:0000256" key="2">
    <source>
        <dbReference type="SAM" id="SignalP"/>
    </source>
</evidence>
<dbReference type="PANTHER" id="PTHR45615:SF40">
    <property type="entry name" value="MYOSIN HEAVY CHAIN, NON-MUSCLE"/>
    <property type="match status" value="1"/>
</dbReference>
<dbReference type="InterPro" id="IPR005546">
    <property type="entry name" value="Autotransporte_beta"/>
</dbReference>
<dbReference type="SUPFAM" id="SSF57997">
    <property type="entry name" value="Tropomyosin"/>
    <property type="match status" value="1"/>
</dbReference>
<dbReference type="Gene3D" id="2.40.128.130">
    <property type="entry name" value="Autotransporter beta-domain"/>
    <property type="match status" value="1"/>
</dbReference>
<protein>
    <submittedName>
        <fullName evidence="4">Autotransporter domain-containing protein</fullName>
    </submittedName>
</protein>
<dbReference type="InterPro" id="IPR036709">
    <property type="entry name" value="Autotransporte_beta_dom_sf"/>
</dbReference>
<dbReference type="EMBL" id="JANURM010000005">
    <property type="protein sequence ID" value="MDL0088914.1"/>
    <property type="molecule type" value="Genomic_DNA"/>
</dbReference>
<reference evidence="4" key="1">
    <citation type="submission" date="2022-08" db="EMBL/GenBank/DDBJ databases">
        <authorList>
            <person name="Wang H."/>
        </authorList>
    </citation>
    <scope>NUCLEOTIDE SEQUENCE</scope>
    <source>
        <strain evidence="4">PS10</strain>
    </source>
</reference>
<evidence type="ECO:0000313" key="4">
    <source>
        <dbReference type="EMBL" id="MDL0088914.1"/>
    </source>
</evidence>
<accession>A0ABT7HQ06</accession>
<comment type="caution">
    <text evidence="4">The sequence shown here is derived from an EMBL/GenBank/DDBJ whole genome shotgun (WGS) entry which is preliminary data.</text>
</comment>
<feature type="chain" id="PRO_5046351651" evidence="2">
    <location>
        <begin position="24"/>
        <end position="729"/>
    </location>
</feature>
<dbReference type="Proteomes" id="UP001173801">
    <property type="component" value="Unassembled WGS sequence"/>
</dbReference>
<keyword evidence="5" id="KW-1185">Reference proteome</keyword>
<evidence type="ECO:0000313" key="5">
    <source>
        <dbReference type="Proteomes" id="UP001173801"/>
    </source>
</evidence>